<evidence type="ECO:0000313" key="3">
    <source>
        <dbReference type="Proteomes" id="UP000075714"/>
    </source>
</evidence>
<feature type="region of interest" description="Disordered" evidence="1">
    <location>
        <begin position="937"/>
        <end position="1031"/>
    </location>
</feature>
<sequence>MQLPPVLQVARSPKEAVELLRLLRAALGGPGAELEPRLVWALAGPHAVAAGTALLAKKATREADNAWRETIKKRRKHAVQWLNRMERMLQAAEKKQQSSRATGSGRPDHDAVQEARKRVESSRARLAAIDAAAQEMERREFGYSAARLEALEALALGAELARSRLLPPPGKPPPPPAATAGGCGAGQVAGGHRQAAAAVEGGACGPAEERLALAASARCPEELAWLGIDAAASHLNREKGELRLGITGQAQLHLELELALAAQAQNGGGELPVPYVVQQLQQTLRFQLRHLISHPEELPVSLLEAMARRLEAEEKRAGGLAVLPPAADGGAADAGGSDGGGGPGAGPGVGGISDGAGAVMRERPGLEAASHRGLVRSWLLGLLRPKVEALLAAAAAAEEHEQGYGAQAGVASRTAGQPIGTQQLQLQLHQQPAGVECTFGPAVPATAVPAATALGLVQLAGEMLRRAAPSPGTAVPPPELHAPAAALLTGASRLLVQLAPPDLDVAHTLACQFGLEERPVAHPLVLDAMARGAERGAREMLALLCMPRGGQPEPPSPSSPSKVEELLAREVDVEVEQRRRQAQLAAVVEVLAQQWYSPRGGGIGDRGAAAASGLAAQLHELVSSPALGLTANGSGPAALPIPRIGGGGPTAAQQQQQQQLPPSYAPSASAHHRAAPDHVPYEGRMLMALQLLDMGAIAPVDAIELLRSETLAALPRLRDPDRLARLVRLIAGAPAGAAEAEAEVHEPPALALQLQNAATAPVSSAPAASLAGEEKGDQLAVAPAPAGATLALPPASGAGTGKGVLVAAAGEGGGTAAAGGGRAAGRVAVLAAALPALAAESWVPLEVLRTICAAVHAAKVDLADVALDGLTSRLLGELAPEQPPAASVGDGGGARPPTLAALASACRDAERESLLDQVSQVWLHQVHRRLLRRQREEVHLPPTAGSTGAGRGDPEAAEAMAAAETAPGRADGQQQQPPAESQPLPSRHGDGGTQSAEYGTRPPGPREYPHGLRPEEPPRGGPAGAQAAAAAGARDWQVGRVLMLLTDPAAARPLSAAAGSPAGPWPLIASVALRADVYTLQRGVLADRLVQLLRPPVPLPPAANRSPTADTAAAAAAESAPAKNAVATTGPQEAHSSPLSPEPQLPPQLPLPDAVRLLATCMQHRPAGVPQAEQRWAAVLGALLPPLAVRRDHLAALLVGQQLLAATAARTVNAAAADPWVGTGGGDNADGEWGPSMLSGILRALIRTGAEARGAQAPSAPPQVPRWPVGPLGSPSAQTAIEAPLSYSTCLARHYGSTGALRDLLGSVLWEAVGPLRHRSGDVTAAAAADASPLGAQQAASAPAAAAAPYWRAAGPHEGTGAAPVTEAKARLAIALEVIRAAAEVQRLAGPRATGNATAGNAAATEPVVPPLPGLDEAAAAMAAHWRAVPLDRLLQYGRDAAALGGPGAVPAVVPLLECSVLLPALRRTQQSLEVLHKELQAGVVRRSGSAASTAAAAPQQQAQAQAQPEEEESEADAAPLQRVRATAAEEWATEWRRLLALLSQANDTLGRLRLKPAADAAEGRRVAPVGVRAPSGAGCGADQLPSADRLRLLQAPADLLHSAAAALAACEAGRQALYGRVAAGQADRSVSAELVCSDAAAATCLARILSLGLGLHTSATPGPVCSAGQHRALFSPSSSPSPHVGSGAAAAAAPQLPSLSALERFRSAASAVEALRRRGLTHDGLAAVALRVAGAAFTEAAAVQDEGEGGHPGGGGGGGDAVGGCGGGGASRLAATAAALRSVAMPALQMCAETHGRGGDLLDGGGQSGHPLAPLVASLERSTAAILELAAPPRSRQRAPGSLRQTAPPHGAASAAAAAVANAADASGAAAAAAESTALTVDLLLALLAAGHVRGALPYGLAHVVLDSLDDQRAWTNASAASPGESTAAGPSGAGGGRSLGCLSAEQLEALLTAAASVVRIDRSNQPPRRPPAKYIDGAAAAAAVHAPGADGAGADTIGPTLGHQLLVELARSLAEAGALDQPARAWAYGRKAATAASLPPPADPQPATTVGVAGASAQRDSEGQWALSASALCRLAHALSRRGARSGLHGPAGARLLGRLYGDLVAETQAEADVEALAGGEVPSARGRGRQDAVAAAVGAFDSVDLLRLAACGHNLGDVALRSLAETRLEAALRRMAASRDVAACSALLGELDTLVREGDPRVGAATTSPRGAPSAPHTPPAAAARAQAAPYSLASGPATDVASVLFSAGPALAGALAELVAVGAVGLPLDTAAGVFEWAAVAVLTGAGEGVATVRQPVGGSRGADALPRAPTACQLLAGAWQSVVDRWLRLAGGFGSTRELGPGDALLLLAAAELLGCCDARAVQALSHRVEEALWREVAEGADAGTHPGEDAFP</sequence>
<feature type="region of interest" description="Disordered" evidence="1">
    <location>
        <begin position="1832"/>
        <end position="1851"/>
    </location>
</feature>
<feature type="region of interest" description="Disordered" evidence="1">
    <location>
        <begin position="1097"/>
        <end position="1150"/>
    </location>
</feature>
<protein>
    <submittedName>
        <fullName evidence="2">Uncharacterized protein</fullName>
    </submittedName>
</protein>
<evidence type="ECO:0000313" key="2">
    <source>
        <dbReference type="EMBL" id="KXZ53939.1"/>
    </source>
</evidence>
<name>A0A150GVS2_GONPE</name>
<evidence type="ECO:0000256" key="1">
    <source>
        <dbReference type="SAM" id="MobiDB-lite"/>
    </source>
</evidence>
<feature type="region of interest" description="Disordered" evidence="1">
    <location>
        <begin position="90"/>
        <end position="119"/>
    </location>
</feature>
<feature type="compositionally biased region" description="Low complexity" evidence="1">
    <location>
        <begin position="1102"/>
        <end position="1127"/>
    </location>
</feature>
<feature type="compositionally biased region" description="Pro residues" evidence="1">
    <location>
        <begin position="1140"/>
        <end position="1150"/>
    </location>
</feature>
<reference evidence="3" key="1">
    <citation type="journal article" date="2016" name="Nat. Commun.">
        <title>The Gonium pectorale genome demonstrates co-option of cell cycle regulation during the evolution of multicellularity.</title>
        <authorList>
            <person name="Hanschen E.R."/>
            <person name="Marriage T.N."/>
            <person name="Ferris P.J."/>
            <person name="Hamaji T."/>
            <person name="Toyoda A."/>
            <person name="Fujiyama A."/>
            <person name="Neme R."/>
            <person name="Noguchi H."/>
            <person name="Minakuchi Y."/>
            <person name="Suzuki M."/>
            <person name="Kawai-Toyooka H."/>
            <person name="Smith D.R."/>
            <person name="Sparks H."/>
            <person name="Anderson J."/>
            <person name="Bakaric R."/>
            <person name="Luria V."/>
            <person name="Karger A."/>
            <person name="Kirschner M.W."/>
            <person name="Durand P.M."/>
            <person name="Michod R.E."/>
            <person name="Nozaki H."/>
            <person name="Olson B.J."/>
        </authorList>
    </citation>
    <scope>NUCLEOTIDE SEQUENCE [LARGE SCALE GENOMIC DNA]</scope>
    <source>
        <strain evidence="3">NIES-2863</strain>
    </source>
</reference>
<feature type="region of interest" description="Disordered" evidence="1">
    <location>
        <begin position="165"/>
        <end position="185"/>
    </location>
</feature>
<keyword evidence="3" id="KW-1185">Reference proteome</keyword>
<feature type="compositionally biased region" description="Gly residues" evidence="1">
    <location>
        <begin position="332"/>
        <end position="354"/>
    </location>
</feature>
<dbReference type="EMBL" id="LSYV01000007">
    <property type="protein sequence ID" value="KXZ53939.1"/>
    <property type="molecule type" value="Genomic_DNA"/>
</dbReference>
<organism evidence="2 3">
    <name type="scientific">Gonium pectorale</name>
    <name type="common">Green alga</name>
    <dbReference type="NCBI Taxonomy" id="33097"/>
    <lineage>
        <taxon>Eukaryota</taxon>
        <taxon>Viridiplantae</taxon>
        <taxon>Chlorophyta</taxon>
        <taxon>core chlorophytes</taxon>
        <taxon>Chlorophyceae</taxon>
        <taxon>CS clade</taxon>
        <taxon>Chlamydomonadales</taxon>
        <taxon>Volvocaceae</taxon>
        <taxon>Gonium</taxon>
    </lineage>
</organism>
<feature type="compositionally biased region" description="Basic and acidic residues" evidence="1">
    <location>
        <begin position="1007"/>
        <end position="1018"/>
    </location>
</feature>
<feature type="compositionally biased region" description="Low complexity" evidence="1">
    <location>
        <begin position="957"/>
        <end position="966"/>
    </location>
</feature>
<proteinExistence type="predicted"/>
<feature type="region of interest" description="Disordered" evidence="1">
    <location>
        <begin position="642"/>
        <end position="675"/>
    </location>
</feature>
<dbReference type="OrthoDB" id="10525329at2759"/>
<gene>
    <name evidence="2" type="ORF">GPECTOR_6g857</name>
</gene>
<feature type="region of interest" description="Disordered" evidence="1">
    <location>
        <begin position="2203"/>
        <end position="2226"/>
    </location>
</feature>
<dbReference type="PANTHER" id="PTHR40903:SF1">
    <property type="entry name" value="HYPHALLY REGULATED CELL WALL PROTEIN 3"/>
    <property type="match status" value="1"/>
</dbReference>
<feature type="compositionally biased region" description="Low complexity" evidence="1">
    <location>
        <begin position="2215"/>
        <end position="2226"/>
    </location>
</feature>
<dbReference type="PANTHER" id="PTHR40903">
    <property type="entry name" value="GLYCINE-RICH CELL WALL STRUCTURAL PROTEIN 1-LIKE"/>
    <property type="match status" value="1"/>
</dbReference>
<feature type="compositionally biased region" description="Basic and acidic residues" evidence="1">
    <location>
        <begin position="106"/>
        <end position="119"/>
    </location>
</feature>
<feature type="compositionally biased region" description="Pro residues" evidence="1">
    <location>
        <begin position="166"/>
        <end position="177"/>
    </location>
</feature>
<feature type="compositionally biased region" description="Low complexity" evidence="1">
    <location>
        <begin position="1491"/>
        <end position="1508"/>
    </location>
</feature>
<dbReference type="Proteomes" id="UP000075714">
    <property type="component" value="Unassembled WGS sequence"/>
</dbReference>
<feature type="region of interest" description="Disordered" evidence="1">
    <location>
        <begin position="329"/>
        <end position="357"/>
    </location>
</feature>
<accession>A0A150GVS2</accession>
<comment type="caution">
    <text evidence="2">The sequence shown here is derived from an EMBL/GenBank/DDBJ whole genome shotgun (WGS) entry which is preliminary data.</text>
</comment>
<feature type="region of interest" description="Disordered" evidence="1">
    <location>
        <begin position="1491"/>
        <end position="1523"/>
    </location>
</feature>
<feature type="compositionally biased region" description="Low complexity" evidence="1">
    <location>
        <begin position="650"/>
        <end position="669"/>
    </location>
</feature>